<gene>
    <name evidence="3" type="ORF">CPELLU_LOCUS352</name>
</gene>
<evidence type="ECO:0000256" key="2">
    <source>
        <dbReference type="SAM" id="MobiDB-lite"/>
    </source>
</evidence>
<reference evidence="3" key="1">
    <citation type="submission" date="2021-06" db="EMBL/GenBank/DDBJ databases">
        <authorList>
            <person name="Kallberg Y."/>
            <person name="Tangrot J."/>
            <person name="Rosling A."/>
        </authorList>
    </citation>
    <scope>NUCLEOTIDE SEQUENCE</scope>
    <source>
        <strain evidence="3">FL966</strain>
    </source>
</reference>
<dbReference type="OrthoDB" id="2446359at2759"/>
<name>A0A9N8VM84_9GLOM</name>
<feature type="coiled-coil region" evidence="1">
    <location>
        <begin position="2"/>
        <end position="44"/>
    </location>
</feature>
<proteinExistence type="predicted"/>
<accession>A0A9N8VM84</accession>
<protein>
    <submittedName>
        <fullName evidence="3">6885_t:CDS:1</fullName>
    </submittedName>
</protein>
<sequence length="92" mass="11203">MKENHVNEINYLKETFENQKQEIKEHHKNEINIYRELVDAKKNEIFNFKPTNERQRISEELILEYAQLYEDAEENDDDDNDNDNNESIKSKE</sequence>
<evidence type="ECO:0000313" key="4">
    <source>
        <dbReference type="Proteomes" id="UP000789759"/>
    </source>
</evidence>
<dbReference type="AlphaFoldDB" id="A0A9N8VM84"/>
<feature type="compositionally biased region" description="Acidic residues" evidence="2">
    <location>
        <begin position="70"/>
        <end position="84"/>
    </location>
</feature>
<dbReference type="EMBL" id="CAJVQA010000095">
    <property type="protein sequence ID" value="CAG8455280.1"/>
    <property type="molecule type" value="Genomic_DNA"/>
</dbReference>
<evidence type="ECO:0000313" key="3">
    <source>
        <dbReference type="EMBL" id="CAG8455280.1"/>
    </source>
</evidence>
<evidence type="ECO:0000256" key="1">
    <source>
        <dbReference type="SAM" id="Coils"/>
    </source>
</evidence>
<keyword evidence="1" id="KW-0175">Coiled coil</keyword>
<keyword evidence="4" id="KW-1185">Reference proteome</keyword>
<feature type="region of interest" description="Disordered" evidence="2">
    <location>
        <begin position="70"/>
        <end position="92"/>
    </location>
</feature>
<dbReference type="Proteomes" id="UP000789759">
    <property type="component" value="Unassembled WGS sequence"/>
</dbReference>
<organism evidence="3 4">
    <name type="scientific">Cetraspora pellucida</name>
    <dbReference type="NCBI Taxonomy" id="1433469"/>
    <lineage>
        <taxon>Eukaryota</taxon>
        <taxon>Fungi</taxon>
        <taxon>Fungi incertae sedis</taxon>
        <taxon>Mucoromycota</taxon>
        <taxon>Glomeromycotina</taxon>
        <taxon>Glomeromycetes</taxon>
        <taxon>Diversisporales</taxon>
        <taxon>Gigasporaceae</taxon>
        <taxon>Cetraspora</taxon>
    </lineage>
</organism>
<comment type="caution">
    <text evidence="3">The sequence shown here is derived from an EMBL/GenBank/DDBJ whole genome shotgun (WGS) entry which is preliminary data.</text>
</comment>